<feature type="region of interest" description="Disordered" evidence="1">
    <location>
        <begin position="31"/>
        <end position="65"/>
    </location>
</feature>
<protein>
    <submittedName>
        <fullName evidence="2">Uncharacterized protein</fullName>
    </submittedName>
</protein>
<dbReference type="Proteomes" id="UP000505020">
    <property type="component" value="Plasmid pHAR01"/>
</dbReference>
<evidence type="ECO:0000313" key="3">
    <source>
        <dbReference type="Proteomes" id="UP000505020"/>
    </source>
</evidence>
<reference evidence="2 3" key="1">
    <citation type="submission" date="2020-05" db="EMBL/GenBank/DDBJ databases">
        <title>Halorubrum RHB-C sp.nov., an extremely halophilic archaeon isolated from solar salt farm.</title>
        <authorList>
            <person name="Ho H."/>
            <person name="Danganan R.E."/>
            <person name="Dedeles G.R."/>
            <person name="Kim S.-G."/>
        </authorList>
    </citation>
    <scope>NUCLEOTIDE SEQUENCE [LARGE SCALE GENOMIC DNA]</scope>
    <source>
        <strain evidence="2 3">RHB-C</strain>
        <plasmid evidence="3">phar01</plasmid>
    </source>
</reference>
<dbReference type="EMBL" id="CP053942">
    <property type="protein sequence ID" value="QKG94227.1"/>
    <property type="molecule type" value="Genomic_DNA"/>
</dbReference>
<dbReference type="KEGG" id="hsai:HPS36_15105"/>
<gene>
    <name evidence="2" type="ORF">HPS36_15105</name>
</gene>
<accession>A0A7D3Y2I0</accession>
<keyword evidence="3" id="KW-1185">Reference proteome</keyword>
<dbReference type="GeneID" id="55596357"/>
<dbReference type="PROSITE" id="PS51257">
    <property type="entry name" value="PROKAR_LIPOPROTEIN"/>
    <property type="match status" value="1"/>
</dbReference>
<dbReference type="RefSeq" id="WP_173230863.1">
    <property type="nucleotide sequence ID" value="NZ_CP053942.1"/>
</dbReference>
<evidence type="ECO:0000313" key="2">
    <source>
        <dbReference type="EMBL" id="QKG94227.1"/>
    </source>
</evidence>
<evidence type="ECO:0000256" key="1">
    <source>
        <dbReference type="SAM" id="MobiDB-lite"/>
    </source>
</evidence>
<name>A0A7D3Y2I0_9EURY</name>
<proteinExistence type="predicted"/>
<dbReference type="PROSITE" id="PS51318">
    <property type="entry name" value="TAT"/>
    <property type="match status" value="1"/>
</dbReference>
<dbReference type="AlphaFoldDB" id="A0A7D3Y2I0"/>
<sequence length="190" mass="19933">MNDRGHLSRRRLLAGLASGGALVALAGCTESDTGTDGDADAKGGVDIGSGGDANTAGETGSEPPAAEDLNLQEANVVDVGFEATDGGYAFDVTLHHDDDGEEGYANWWQVERLDGTRLGRRELLHAHSEQPFTRSETVAVPDDVARVVVRGHDQTHGYGGVAALVAIDDGSVQFIDQGPEPRSFDAEDFS</sequence>
<dbReference type="InterPro" id="IPR006311">
    <property type="entry name" value="TAT_signal"/>
</dbReference>
<geneLocation type="plasmid" evidence="3">
    <name>phar01</name>
</geneLocation>
<organism evidence="2 3">
    <name type="scientific">Halorubrum salinarum</name>
    <dbReference type="NCBI Taxonomy" id="2739057"/>
    <lineage>
        <taxon>Archaea</taxon>
        <taxon>Methanobacteriati</taxon>
        <taxon>Methanobacteriota</taxon>
        <taxon>Stenosarchaea group</taxon>
        <taxon>Halobacteria</taxon>
        <taxon>Halobacteriales</taxon>
        <taxon>Haloferacaceae</taxon>
        <taxon>Halorubrum</taxon>
    </lineage>
</organism>
<keyword evidence="2" id="KW-0614">Plasmid</keyword>